<dbReference type="PANTHER" id="PTHR19959:SF119">
    <property type="entry name" value="FUNGAL LIPASE-LIKE DOMAIN-CONTAINING PROTEIN"/>
    <property type="match status" value="1"/>
</dbReference>
<comment type="caution">
    <text evidence="3">The sequence shown here is derived from an EMBL/GenBank/DDBJ whole genome shotgun (WGS) entry which is preliminary data.</text>
</comment>
<dbReference type="AlphaFoldDB" id="A0A8H3GP44"/>
<feature type="repeat" description="TPR" evidence="1">
    <location>
        <begin position="120"/>
        <end position="153"/>
    </location>
</feature>
<evidence type="ECO:0000313" key="4">
    <source>
        <dbReference type="Proteomes" id="UP000663826"/>
    </source>
</evidence>
<feature type="domain" description="CHAT" evidence="2">
    <location>
        <begin position="812"/>
        <end position="1037"/>
    </location>
</feature>
<keyword evidence="1" id="KW-0802">TPR repeat</keyword>
<dbReference type="Pfam" id="PF12770">
    <property type="entry name" value="CHAT"/>
    <property type="match status" value="1"/>
</dbReference>
<protein>
    <recommendedName>
        <fullName evidence="2">CHAT domain-containing protein</fullName>
    </recommendedName>
</protein>
<dbReference type="PROSITE" id="PS50005">
    <property type="entry name" value="TPR"/>
    <property type="match status" value="1"/>
</dbReference>
<dbReference type="EMBL" id="CAJMWQ010001724">
    <property type="protein sequence ID" value="CAE6460441.1"/>
    <property type="molecule type" value="Genomic_DNA"/>
</dbReference>
<dbReference type="SUPFAM" id="SSF48452">
    <property type="entry name" value="TPR-like"/>
    <property type="match status" value="3"/>
</dbReference>
<organism evidence="3 4">
    <name type="scientific">Rhizoctonia solani</name>
    <dbReference type="NCBI Taxonomy" id="456999"/>
    <lineage>
        <taxon>Eukaryota</taxon>
        <taxon>Fungi</taxon>
        <taxon>Dikarya</taxon>
        <taxon>Basidiomycota</taxon>
        <taxon>Agaricomycotina</taxon>
        <taxon>Agaricomycetes</taxon>
        <taxon>Cantharellales</taxon>
        <taxon>Ceratobasidiaceae</taxon>
        <taxon>Rhizoctonia</taxon>
    </lineage>
</organism>
<gene>
    <name evidence="3" type="ORF">RDB_LOCUS87732</name>
</gene>
<evidence type="ECO:0000313" key="3">
    <source>
        <dbReference type="EMBL" id="CAE6460441.1"/>
    </source>
</evidence>
<dbReference type="SMART" id="SM00028">
    <property type="entry name" value="TPR"/>
    <property type="match status" value="9"/>
</dbReference>
<name>A0A8H3GP44_9AGAM</name>
<dbReference type="PANTHER" id="PTHR19959">
    <property type="entry name" value="KINESIN LIGHT CHAIN"/>
    <property type="match status" value="1"/>
</dbReference>
<dbReference type="Proteomes" id="UP000663826">
    <property type="component" value="Unassembled WGS sequence"/>
</dbReference>
<evidence type="ECO:0000256" key="1">
    <source>
        <dbReference type="PROSITE-ProRule" id="PRU00339"/>
    </source>
</evidence>
<evidence type="ECO:0000259" key="2">
    <source>
        <dbReference type="Pfam" id="PF12770"/>
    </source>
</evidence>
<dbReference type="InterPro" id="IPR024983">
    <property type="entry name" value="CHAT_dom"/>
</dbReference>
<reference evidence="3" key="1">
    <citation type="submission" date="2021-01" db="EMBL/GenBank/DDBJ databases">
        <authorList>
            <person name="Kaushik A."/>
        </authorList>
    </citation>
    <scope>NUCLEOTIDE SEQUENCE</scope>
    <source>
        <strain evidence="3">AG1-1B</strain>
    </source>
</reference>
<dbReference type="InterPro" id="IPR019734">
    <property type="entry name" value="TPR_rpt"/>
</dbReference>
<proteinExistence type="predicted"/>
<accession>A0A8H3GP44</accession>
<dbReference type="Gene3D" id="1.25.40.10">
    <property type="entry name" value="Tetratricopeptide repeat domain"/>
    <property type="match status" value="3"/>
</dbReference>
<dbReference type="Pfam" id="PF13181">
    <property type="entry name" value="TPR_8"/>
    <property type="match status" value="1"/>
</dbReference>
<dbReference type="InterPro" id="IPR011990">
    <property type="entry name" value="TPR-like_helical_dom_sf"/>
</dbReference>
<sequence>MESIVTQAEEYDASAENNRPSAIEALVKLDQTLQQVIPYTGHPEFISLGIRCCTRALSLVPPDDNQAIGLLNNLGNMHWMRFQQSGTPNDLDIALDRYTRAKALLPRNFPNLNRILLNIGNCYLNRFQYYQESGNLDQAIECYGEALALTPNGEPDRGGLLNALATALHERFQLRGEAKDLEDAIEHQEECTRSASQQNFDIPGWLGNLGSLHQTRFEYLGKIEDIDKSIHCIEEAISITPREHPNMASLLNNLGDSLRMRYDRSANVDDINKAVETHLQAVAETPVGHSHLPDRLITLGSSFATRYDRLAEDGDLQNALESHRKAMLLSPKGQPGRPKHLMAIGMLHIREFEFHGKIGDIDSAIGYFHEALPLLPKGHPAILDLFDSMAIAFYKRFNRLDKREDLDKSIELYEQAMTLATISHTSLPRILMNLGNSYQKRFETRGRSEDIDKAVDCHVRAIDILPTGHPNKPGLVNNLALSYLARASFSDNQEDIAKAFTSLSEANESATVENGMKPIVLHSLATAYYRRHDFNGDPKDIESAIEHYSRSMLLIPNEHAVMPGVLYNLARCYQRLYRVERSQFMQEKCIEYYRKSAQHLIGDVSIRLRSALIWARLTTASSRPIEEQLNAYTTAMGLVSQLMIPVTAIEERYDKVREIGDLALGAAAVAISAEKYQNALEWLEQGRLIVWNHTVQLKDPLNELSLVAPTLSNRLQELSRQLHEASFWKPLAARNTGVSNDLEIIAQRHRRAAEERIRLIEQPEHVDGFAEILTALWHNLTKPILDGLGYMPKPNAVNLPHIICHSAARLSDYAVSSYTPTLSALLDHAPESSVSVKPRLLIVGQAQTLGQAPLPGTREEIESIKTYVQSPEHYSLLEGDDATPDAVLTSMQMYDWVHLACHAHQHASNPTSSGFLLHNGTLSIFTIAQRNFKNKGLAFLSACQTARGDERLPDEAAHLASAMLMAGYKNVIATMWSIMDVDAPLVADGVYARLLTSGDKDTVRIDAARALHDSVKELREKIGEQNFSRWIPYIHIGQ</sequence>